<keyword evidence="2" id="KW-1185">Reference proteome</keyword>
<gene>
    <name evidence="1" type="ORF">CUMW_166900</name>
</gene>
<comment type="caution">
    <text evidence="1">The sequence shown here is derived from an EMBL/GenBank/DDBJ whole genome shotgun (WGS) entry which is preliminary data.</text>
</comment>
<organism evidence="1 2">
    <name type="scientific">Citrus unshiu</name>
    <name type="common">Satsuma mandarin</name>
    <name type="synonym">Citrus nobilis var. unshiu</name>
    <dbReference type="NCBI Taxonomy" id="55188"/>
    <lineage>
        <taxon>Eukaryota</taxon>
        <taxon>Viridiplantae</taxon>
        <taxon>Streptophyta</taxon>
        <taxon>Embryophyta</taxon>
        <taxon>Tracheophyta</taxon>
        <taxon>Spermatophyta</taxon>
        <taxon>Magnoliopsida</taxon>
        <taxon>eudicotyledons</taxon>
        <taxon>Gunneridae</taxon>
        <taxon>Pentapetalae</taxon>
        <taxon>rosids</taxon>
        <taxon>malvids</taxon>
        <taxon>Sapindales</taxon>
        <taxon>Rutaceae</taxon>
        <taxon>Aurantioideae</taxon>
        <taxon>Citrus</taxon>
    </lineage>
</organism>
<reference evidence="1 2" key="1">
    <citation type="journal article" date="2017" name="Front. Genet.">
        <title>Draft sequencing of the heterozygous diploid genome of Satsuma (Citrus unshiu Marc.) using a hybrid assembly approach.</title>
        <authorList>
            <person name="Shimizu T."/>
            <person name="Tanizawa Y."/>
            <person name="Mochizuki T."/>
            <person name="Nagasaki H."/>
            <person name="Yoshioka T."/>
            <person name="Toyoda A."/>
            <person name="Fujiyama A."/>
            <person name="Kaminuma E."/>
            <person name="Nakamura Y."/>
        </authorList>
    </citation>
    <scope>NUCLEOTIDE SEQUENCE [LARGE SCALE GENOMIC DNA]</scope>
    <source>
        <strain evidence="2">cv. Miyagawa wase</strain>
    </source>
</reference>
<sequence length="83" mass="9742">MPSNGYVLYVQQLSYGYQKKIENKLLAIFFHSIQFPNGRRQLGRSLCIDILINNTVCSEEHRSCWILIIHVESIWKEIQDKSS</sequence>
<accession>A0A2H5PTY4</accession>
<evidence type="ECO:0000313" key="1">
    <source>
        <dbReference type="EMBL" id="GAY55803.1"/>
    </source>
</evidence>
<proteinExistence type="predicted"/>
<dbReference type="EMBL" id="BDQV01000125">
    <property type="protein sequence ID" value="GAY55803.1"/>
    <property type="molecule type" value="Genomic_DNA"/>
</dbReference>
<dbReference type="AlphaFoldDB" id="A0A2H5PTY4"/>
<protein>
    <submittedName>
        <fullName evidence="1">Uncharacterized protein</fullName>
    </submittedName>
</protein>
<dbReference type="Proteomes" id="UP000236630">
    <property type="component" value="Unassembled WGS sequence"/>
</dbReference>
<name>A0A2H5PTY4_CITUN</name>
<evidence type="ECO:0000313" key="2">
    <source>
        <dbReference type="Proteomes" id="UP000236630"/>
    </source>
</evidence>